<organism evidence="2 3">
    <name type="scientific">Protopolystoma xenopodis</name>
    <dbReference type="NCBI Taxonomy" id="117903"/>
    <lineage>
        <taxon>Eukaryota</taxon>
        <taxon>Metazoa</taxon>
        <taxon>Spiralia</taxon>
        <taxon>Lophotrochozoa</taxon>
        <taxon>Platyhelminthes</taxon>
        <taxon>Monogenea</taxon>
        <taxon>Polyopisthocotylea</taxon>
        <taxon>Polystomatidea</taxon>
        <taxon>Polystomatidae</taxon>
        <taxon>Protopolystoma</taxon>
    </lineage>
</organism>
<gene>
    <name evidence="2" type="ORF">PXEA_LOCUS35254</name>
</gene>
<evidence type="ECO:0000313" key="3">
    <source>
        <dbReference type="Proteomes" id="UP000784294"/>
    </source>
</evidence>
<keyword evidence="3" id="KW-1185">Reference proteome</keyword>
<name>A0A448XPT5_9PLAT</name>
<proteinExistence type="predicted"/>
<accession>A0A448XPT5</accession>
<dbReference type="EMBL" id="CAAALY010271171">
    <property type="protein sequence ID" value="VEL41814.1"/>
    <property type="molecule type" value="Genomic_DNA"/>
</dbReference>
<evidence type="ECO:0000256" key="1">
    <source>
        <dbReference type="SAM" id="MobiDB-lite"/>
    </source>
</evidence>
<reference evidence="2" key="1">
    <citation type="submission" date="2018-11" db="EMBL/GenBank/DDBJ databases">
        <authorList>
            <consortium name="Pathogen Informatics"/>
        </authorList>
    </citation>
    <scope>NUCLEOTIDE SEQUENCE</scope>
</reference>
<dbReference type="AlphaFoldDB" id="A0A448XPT5"/>
<comment type="caution">
    <text evidence="2">The sequence shown here is derived from an EMBL/GenBank/DDBJ whole genome shotgun (WGS) entry which is preliminary data.</text>
</comment>
<sequence length="71" mass="7313">MPAREGERSRVLREKTERQAVAATATAAAIVSIPAVIDLACPNSVVCEGTPGQPADQLSAGRLARGKTAAR</sequence>
<evidence type="ECO:0000313" key="2">
    <source>
        <dbReference type="EMBL" id="VEL41814.1"/>
    </source>
</evidence>
<protein>
    <submittedName>
        <fullName evidence="2">Uncharacterized protein</fullName>
    </submittedName>
</protein>
<feature type="region of interest" description="Disordered" evidence="1">
    <location>
        <begin position="50"/>
        <end position="71"/>
    </location>
</feature>
<dbReference type="Proteomes" id="UP000784294">
    <property type="component" value="Unassembled WGS sequence"/>
</dbReference>